<proteinExistence type="predicted"/>
<dbReference type="EMBL" id="JAHUZN010000013">
    <property type="protein sequence ID" value="KAG8473741.1"/>
    <property type="molecule type" value="Genomic_DNA"/>
</dbReference>
<dbReference type="Proteomes" id="UP000701853">
    <property type="component" value="Chromosome 13"/>
</dbReference>
<reference evidence="2 3" key="1">
    <citation type="journal article" date="2021" name="bioRxiv">
        <title>The Gossypium anomalum genome as a resource for cotton improvement and evolutionary analysis of hybrid incompatibility.</title>
        <authorList>
            <person name="Grover C.E."/>
            <person name="Yuan D."/>
            <person name="Arick M.A."/>
            <person name="Miller E.R."/>
            <person name="Hu G."/>
            <person name="Peterson D.G."/>
            <person name="Wendel J.F."/>
            <person name="Udall J.A."/>
        </authorList>
    </citation>
    <scope>NUCLEOTIDE SEQUENCE [LARGE SCALE GENOMIC DNA]</scope>
    <source>
        <strain evidence="2">JFW-Udall</strain>
        <tissue evidence="2">Leaf</tissue>
    </source>
</reference>
<organism evidence="2 3">
    <name type="scientific">Gossypium anomalum</name>
    <dbReference type="NCBI Taxonomy" id="47600"/>
    <lineage>
        <taxon>Eukaryota</taxon>
        <taxon>Viridiplantae</taxon>
        <taxon>Streptophyta</taxon>
        <taxon>Embryophyta</taxon>
        <taxon>Tracheophyta</taxon>
        <taxon>Spermatophyta</taxon>
        <taxon>Magnoliopsida</taxon>
        <taxon>eudicotyledons</taxon>
        <taxon>Gunneridae</taxon>
        <taxon>Pentapetalae</taxon>
        <taxon>rosids</taxon>
        <taxon>malvids</taxon>
        <taxon>Malvales</taxon>
        <taxon>Malvaceae</taxon>
        <taxon>Malvoideae</taxon>
        <taxon>Gossypium</taxon>
    </lineage>
</organism>
<keyword evidence="3" id="KW-1185">Reference proteome</keyword>
<keyword evidence="1" id="KW-1133">Transmembrane helix</keyword>
<comment type="caution">
    <text evidence="2">The sequence shown here is derived from an EMBL/GenBank/DDBJ whole genome shotgun (WGS) entry which is preliminary data.</text>
</comment>
<dbReference type="AlphaFoldDB" id="A0A8J5XPP7"/>
<dbReference type="PANTHER" id="PTHR37263:SF2">
    <property type="entry name" value="EXPRESSED PROTEIN"/>
    <property type="match status" value="1"/>
</dbReference>
<keyword evidence="1" id="KW-0812">Transmembrane</keyword>
<keyword evidence="1" id="KW-0472">Membrane</keyword>
<gene>
    <name evidence="2" type="ORF">CXB51_035574</name>
</gene>
<dbReference type="PANTHER" id="PTHR37263">
    <property type="entry name" value="EXPRESSED PROTEIN"/>
    <property type="match status" value="1"/>
</dbReference>
<dbReference type="OrthoDB" id="1927320at2759"/>
<accession>A0A8J5XPP7</accession>
<feature type="transmembrane region" description="Helical" evidence="1">
    <location>
        <begin position="114"/>
        <end position="135"/>
    </location>
</feature>
<evidence type="ECO:0000313" key="2">
    <source>
        <dbReference type="EMBL" id="KAG8473741.1"/>
    </source>
</evidence>
<feature type="transmembrane region" description="Helical" evidence="1">
    <location>
        <begin position="76"/>
        <end position="94"/>
    </location>
</feature>
<sequence length="210" mass="24388">MHLWPSVRLRDSFKIAYLRKLEWNLHRMKSEKQSSSSSPRIPSNQQNLLNDDQEATHSKSAPSKCCASFIVIGREIFMVLSCCYCCFCCGVSLAKKQRYWKKPPVSSFSTLLFFQSSMVSGIAFETFVALVIPLVSMKKITDGICFRRRIRVPWLQNCTKMKYKEKLSPFVDSIRNAFHNWWKLSFLQGFIVKNGVVKVDRTNRLNQKLV</sequence>
<protein>
    <submittedName>
        <fullName evidence="2">Uncharacterized protein</fullName>
    </submittedName>
</protein>
<evidence type="ECO:0000313" key="3">
    <source>
        <dbReference type="Proteomes" id="UP000701853"/>
    </source>
</evidence>
<name>A0A8J5XPP7_9ROSI</name>
<evidence type="ECO:0000256" key="1">
    <source>
        <dbReference type="SAM" id="Phobius"/>
    </source>
</evidence>